<sequence length="180" mass="19220">MTTAVPEGINPDVKVVYVDLDPVVCIHGRALLASDQVAIVQGDVRKPYEILADPAVQRLIDPGAPVGILMMFLLHLIADSDTPQDMVAGYRKAAAPGSVLAISHAANDARPEYVGRISAIYQRANTPFTPRSRADINAFFGDWPLDGPGLVNMWPYAEVPADVDADLAQLGYSSVAVKPA</sequence>
<organism evidence="1 2">
    <name type="scientific">Paractinoplanes tereljensis</name>
    <dbReference type="NCBI Taxonomy" id="571912"/>
    <lineage>
        <taxon>Bacteria</taxon>
        <taxon>Bacillati</taxon>
        <taxon>Actinomycetota</taxon>
        <taxon>Actinomycetes</taxon>
        <taxon>Micromonosporales</taxon>
        <taxon>Micromonosporaceae</taxon>
        <taxon>Paractinoplanes</taxon>
    </lineage>
</organism>
<evidence type="ECO:0008006" key="3">
    <source>
        <dbReference type="Google" id="ProtNLM"/>
    </source>
</evidence>
<dbReference type="InterPro" id="IPR006764">
    <property type="entry name" value="SAM_dep_MeTrfase_SAV2177_type"/>
</dbReference>
<keyword evidence="2" id="KW-1185">Reference proteome</keyword>
<dbReference type="SUPFAM" id="SSF53335">
    <property type="entry name" value="S-adenosyl-L-methionine-dependent methyltransferases"/>
    <property type="match status" value="1"/>
</dbReference>
<protein>
    <recommendedName>
        <fullName evidence="3">S-adenosyl methyltransferase</fullName>
    </recommendedName>
</protein>
<evidence type="ECO:0000313" key="2">
    <source>
        <dbReference type="Proteomes" id="UP000623608"/>
    </source>
</evidence>
<dbReference type="EMBL" id="BOMY01000064">
    <property type="protein sequence ID" value="GIF26852.1"/>
    <property type="molecule type" value="Genomic_DNA"/>
</dbReference>
<dbReference type="InterPro" id="IPR029063">
    <property type="entry name" value="SAM-dependent_MTases_sf"/>
</dbReference>
<name>A0A919P072_9ACTN</name>
<comment type="caution">
    <text evidence="1">The sequence shown here is derived from an EMBL/GenBank/DDBJ whole genome shotgun (WGS) entry which is preliminary data.</text>
</comment>
<dbReference type="AlphaFoldDB" id="A0A919P072"/>
<dbReference type="RefSeq" id="WP_203814635.1">
    <property type="nucleotide sequence ID" value="NZ_BOMY01000064.1"/>
</dbReference>
<gene>
    <name evidence="1" type="ORF">Ate02nite_95820</name>
</gene>
<dbReference type="Pfam" id="PF04672">
    <property type="entry name" value="Methyltransf_19"/>
    <property type="match status" value="1"/>
</dbReference>
<accession>A0A919P072</accession>
<proteinExistence type="predicted"/>
<dbReference type="Proteomes" id="UP000623608">
    <property type="component" value="Unassembled WGS sequence"/>
</dbReference>
<dbReference type="Gene3D" id="3.40.50.150">
    <property type="entry name" value="Vaccinia Virus protein VP39"/>
    <property type="match status" value="1"/>
</dbReference>
<evidence type="ECO:0000313" key="1">
    <source>
        <dbReference type="EMBL" id="GIF26852.1"/>
    </source>
</evidence>
<reference evidence="1" key="1">
    <citation type="submission" date="2021-01" db="EMBL/GenBank/DDBJ databases">
        <title>Whole genome shotgun sequence of Actinoplanes tereljensis NBRC 105297.</title>
        <authorList>
            <person name="Komaki H."/>
            <person name="Tamura T."/>
        </authorList>
    </citation>
    <scope>NUCLEOTIDE SEQUENCE</scope>
    <source>
        <strain evidence="1">NBRC 105297</strain>
    </source>
</reference>